<protein>
    <recommendedName>
        <fullName evidence="4">F-box domain-containing protein</fullName>
    </recommendedName>
</protein>
<keyword evidence="3" id="KW-1185">Reference proteome</keyword>
<feature type="region of interest" description="Disordered" evidence="1">
    <location>
        <begin position="676"/>
        <end position="742"/>
    </location>
</feature>
<sequence>MSKRTTRPNLVDLPSGVIKTIFQLEPELVPLFLVGLGSKSLHITSRALVYENLTVDDDQLLLDPIASPLTSTPSSSKLMTILYGPPEYAECVKTLIMVPSALPSRLQAHQDRRKSQGMFEMDDALAEESTEPFGPDDDHSTSSSDSFPRTRTTSSHSPTRHFKQTSSHNDSYEIYDSSAETDRNLLNLLSRLANLRHFEWATDRLPMRDLCVDLGTHCPNLERFTLNLVNPKESGRSLHPTATLDSSILGPIPTVATHDHGPQLNLWTRRRSQTTSTLDDMDSDSGNGMIQTKPIRWDADSVDSLPSNLTHLHISSLSSLGSKNLSRAFEGMPWISLTELKLNNTLFVDDELMTSVAKGSKRIKVIKIENMSGTKLTERGIEVLFNSLDDLEEIEILDVEGRFSKNGWLNLDDLPLSLKSIKFGYHEIGSYHSWTLEHLNHLTSLLSLYPNKLERLSIQRFVPYPALIPGRHAMYSELCTGSRTSPKKMTKEQIMAIVEEGKSLKELDIDWWLISVEGLEVIVKGLPDLVKLRVLVDAPFQRIIGSAAFVHSKLRVLTVSIPPEHTPSVTQLVSPTNGSPVSNFKSSPTSPSVCTETSSVACSTVGSSLPIPTVQSPVPVRDIKKFIKRAGHLKEIIWTGRGGLGSWKFTRTCGSAVNVKVEFVPITESLPTEAFTYEPKPTHQSTRGSSISSASPISGRRNSSASSTFGSYGSSKNGIKRRTCSITHPNENGSRRSSEASLQSLSTSWGSSTLNLNKFGKNSIGFLEGIPGTPALCEIESTGNLNGIEVKKDVQALSVDELHHLDLAFA</sequence>
<name>F4S0P0_MELLP</name>
<dbReference type="InParanoid" id="F4S0P0"/>
<evidence type="ECO:0000313" key="3">
    <source>
        <dbReference type="Proteomes" id="UP000001072"/>
    </source>
</evidence>
<feature type="region of interest" description="Disordered" evidence="1">
    <location>
        <begin position="126"/>
        <end position="170"/>
    </location>
</feature>
<dbReference type="AlphaFoldDB" id="F4S0P0"/>
<accession>F4S0P0</accession>
<evidence type="ECO:0000256" key="1">
    <source>
        <dbReference type="SAM" id="MobiDB-lite"/>
    </source>
</evidence>
<dbReference type="GeneID" id="18924164"/>
<dbReference type="Proteomes" id="UP000001072">
    <property type="component" value="Unassembled WGS sequence"/>
</dbReference>
<dbReference type="KEGG" id="mlr:MELLADRAFT_110704"/>
<dbReference type="GO" id="GO:0019005">
    <property type="term" value="C:SCF ubiquitin ligase complex"/>
    <property type="evidence" value="ECO:0007669"/>
    <property type="project" value="TreeGrafter"/>
</dbReference>
<dbReference type="InterPro" id="IPR032675">
    <property type="entry name" value="LRR_dom_sf"/>
</dbReference>
<dbReference type="eggNOG" id="ENOG502S2S2">
    <property type="taxonomic scope" value="Eukaryota"/>
</dbReference>
<proteinExistence type="predicted"/>
<dbReference type="HOGENOM" id="CLU_348182_0_0_1"/>
<reference evidence="3" key="1">
    <citation type="journal article" date="2011" name="Proc. Natl. Acad. Sci. U.S.A.">
        <title>Obligate biotrophy features unraveled by the genomic analysis of rust fungi.</title>
        <authorList>
            <person name="Duplessis S."/>
            <person name="Cuomo C.A."/>
            <person name="Lin Y.-C."/>
            <person name="Aerts A."/>
            <person name="Tisserant E."/>
            <person name="Veneault-Fourrey C."/>
            <person name="Joly D.L."/>
            <person name="Hacquard S."/>
            <person name="Amselem J."/>
            <person name="Cantarel B.L."/>
            <person name="Chiu R."/>
            <person name="Coutinho P.M."/>
            <person name="Feau N."/>
            <person name="Field M."/>
            <person name="Frey P."/>
            <person name="Gelhaye E."/>
            <person name="Goldberg J."/>
            <person name="Grabherr M.G."/>
            <person name="Kodira C.D."/>
            <person name="Kohler A."/>
            <person name="Kuees U."/>
            <person name="Lindquist E.A."/>
            <person name="Lucas S.M."/>
            <person name="Mago R."/>
            <person name="Mauceli E."/>
            <person name="Morin E."/>
            <person name="Murat C."/>
            <person name="Pangilinan J.L."/>
            <person name="Park R."/>
            <person name="Pearson M."/>
            <person name="Quesneville H."/>
            <person name="Rouhier N."/>
            <person name="Sakthikumar S."/>
            <person name="Salamov A.A."/>
            <person name="Schmutz J."/>
            <person name="Selles B."/>
            <person name="Shapiro H."/>
            <person name="Tanguay P."/>
            <person name="Tuskan G.A."/>
            <person name="Henrissat B."/>
            <person name="Van de Peer Y."/>
            <person name="Rouze P."/>
            <person name="Ellis J.G."/>
            <person name="Dodds P.N."/>
            <person name="Schein J.E."/>
            <person name="Zhong S."/>
            <person name="Hamelin R.C."/>
            <person name="Grigoriev I.V."/>
            <person name="Szabo L.J."/>
            <person name="Martin F."/>
        </authorList>
    </citation>
    <scope>NUCLEOTIDE SEQUENCE [LARGE SCALE GENOMIC DNA]</scope>
    <source>
        <strain evidence="3">98AG31 / pathotype 3-4-7</strain>
    </source>
</reference>
<dbReference type="SUPFAM" id="SSF52047">
    <property type="entry name" value="RNI-like"/>
    <property type="match status" value="1"/>
</dbReference>
<evidence type="ECO:0000313" key="2">
    <source>
        <dbReference type="EMBL" id="EGG01832.1"/>
    </source>
</evidence>
<dbReference type="OrthoDB" id="2596605at2759"/>
<feature type="compositionally biased region" description="Low complexity" evidence="1">
    <location>
        <begin position="141"/>
        <end position="157"/>
    </location>
</feature>
<dbReference type="VEuPathDB" id="FungiDB:MELLADRAFT_110704"/>
<organism evidence="3">
    <name type="scientific">Melampsora larici-populina (strain 98AG31 / pathotype 3-4-7)</name>
    <name type="common">Poplar leaf rust fungus</name>
    <dbReference type="NCBI Taxonomy" id="747676"/>
    <lineage>
        <taxon>Eukaryota</taxon>
        <taxon>Fungi</taxon>
        <taxon>Dikarya</taxon>
        <taxon>Basidiomycota</taxon>
        <taxon>Pucciniomycotina</taxon>
        <taxon>Pucciniomycetes</taxon>
        <taxon>Pucciniales</taxon>
        <taxon>Melampsoraceae</taxon>
        <taxon>Melampsora</taxon>
    </lineage>
</organism>
<evidence type="ECO:0008006" key="4">
    <source>
        <dbReference type="Google" id="ProtNLM"/>
    </source>
</evidence>
<dbReference type="RefSeq" id="XP_007414932.1">
    <property type="nucleotide sequence ID" value="XM_007414870.1"/>
</dbReference>
<dbReference type="Gene3D" id="3.80.10.10">
    <property type="entry name" value="Ribonuclease Inhibitor"/>
    <property type="match status" value="1"/>
</dbReference>
<feature type="region of interest" description="Disordered" evidence="1">
    <location>
        <begin position="568"/>
        <end position="588"/>
    </location>
</feature>
<dbReference type="PANTHER" id="PTHR13318">
    <property type="entry name" value="PARTNER OF PAIRED, ISOFORM B-RELATED"/>
    <property type="match status" value="1"/>
</dbReference>
<dbReference type="STRING" id="747676.F4S0P0"/>
<dbReference type="GO" id="GO:0031146">
    <property type="term" value="P:SCF-dependent proteasomal ubiquitin-dependent protein catabolic process"/>
    <property type="evidence" value="ECO:0007669"/>
    <property type="project" value="TreeGrafter"/>
</dbReference>
<dbReference type="EMBL" id="GL883135">
    <property type="protein sequence ID" value="EGG01832.1"/>
    <property type="molecule type" value="Genomic_DNA"/>
</dbReference>
<gene>
    <name evidence="2" type="ORF">MELLADRAFT_110704</name>
</gene>
<feature type="compositionally biased region" description="Low complexity" evidence="1">
    <location>
        <begin position="685"/>
        <end position="715"/>
    </location>
</feature>